<dbReference type="SMART" id="SM00388">
    <property type="entry name" value="HisKA"/>
    <property type="match status" value="1"/>
</dbReference>
<keyword evidence="7 14" id="KW-0418">Kinase</keyword>
<dbReference type="SMART" id="SM00387">
    <property type="entry name" value="HATPase_c"/>
    <property type="match status" value="1"/>
</dbReference>
<dbReference type="PANTHER" id="PTHR45436">
    <property type="entry name" value="SENSOR HISTIDINE KINASE YKOH"/>
    <property type="match status" value="1"/>
</dbReference>
<dbReference type="AlphaFoldDB" id="A0A482IVG4"/>
<dbReference type="Pfam" id="PF08521">
    <property type="entry name" value="2CSK_N"/>
    <property type="match status" value="1"/>
</dbReference>
<evidence type="ECO:0000313" key="14">
    <source>
        <dbReference type="EMBL" id="QBP11946.1"/>
    </source>
</evidence>
<feature type="domain" description="Histidine kinase" evidence="12">
    <location>
        <begin position="254"/>
        <end position="468"/>
    </location>
</feature>
<evidence type="ECO:0000256" key="6">
    <source>
        <dbReference type="ARBA" id="ARBA00022692"/>
    </source>
</evidence>
<dbReference type="InterPro" id="IPR004358">
    <property type="entry name" value="Sig_transdc_His_kin-like_C"/>
</dbReference>
<dbReference type="GO" id="GO:0005886">
    <property type="term" value="C:plasma membrane"/>
    <property type="evidence" value="ECO:0007669"/>
    <property type="project" value="TreeGrafter"/>
</dbReference>
<evidence type="ECO:0000256" key="10">
    <source>
        <dbReference type="ARBA" id="ARBA00023136"/>
    </source>
</evidence>
<protein>
    <recommendedName>
        <fullName evidence="3">histidine kinase</fullName>
        <ecNumber evidence="3">2.7.13.3</ecNumber>
    </recommendedName>
</protein>
<dbReference type="InterPro" id="IPR036097">
    <property type="entry name" value="HisK_dim/P_sf"/>
</dbReference>
<dbReference type="InterPro" id="IPR050428">
    <property type="entry name" value="TCS_sensor_his_kinase"/>
</dbReference>
<dbReference type="Proteomes" id="UP000253772">
    <property type="component" value="Chromosome c2"/>
</dbReference>
<keyword evidence="6 11" id="KW-0812">Transmembrane</keyword>
<keyword evidence="10 11" id="KW-0472">Membrane</keyword>
<evidence type="ECO:0000256" key="1">
    <source>
        <dbReference type="ARBA" id="ARBA00000085"/>
    </source>
</evidence>
<evidence type="ECO:0000256" key="5">
    <source>
        <dbReference type="ARBA" id="ARBA00022679"/>
    </source>
</evidence>
<dbReference type="Gene3D" id="3.30.565.10">
    <property type="entry name" value="Histidine kinase-like ATPase, C-terminal domain"/>
    <property type="match status" value="1"/>
</dbReference>
<evidence type="ECO:0000256" key="2">
    <source>
        <dbReference type="ARBA" id="ARBA00004370"/>
    </source>
</evidence>
<evidence type="ECO:0000256" key="3">
    <source>
        <dbReference type="ARBA" id="ARBA00012438"/>
    </source>
</evidence>
<dbReference type="InterPro" id="IPR003661">
    <property type="entry name" value="HisK_dim/P_dom"/>
</dbReference>
<dbReference type="PROSITE" id="PS50885">
    <property type="entry name" value="HAMP"/>
    <property type="match status" value="1"/>
</dbReference>
<keyword evidence="9" id="KW-0902">Two-component regulatory system</keyword>
<name>A0A482IVG4_9BURK</name>
<evidence type="ECO:0000313" key="15">
    <source>
        <dbReference type="Proteomes" id="UP000253772"/>
    </source>
</evidence>
<dbReference type="InterPro" id="IPR005467">
    <property type="entry name" value="His_kinase_dom"/>
</dbReference>
<dbReference type="CDD" id="cd00075">
    <property type="entry name" value="HATPase"/>
    <property type="match status" value="1"/>
</dbReference>
<evidence type="ECO:0000256" key="9">
    <source>
        <dbReference type="ARBA" id="ARBA00023012"/>
    </source>
</evidence>
<evidence type="ECO:0000259" key="12">
    <source>
        <dbReference type="PROSITE" id="PS50109"/>
    </source>
</evidence>
<evidence type="ECO:0000256" key="11">
    <source>
        <dbReference type="SAM" id="Phobius"/>
    </source>
</evidence>
<dbReference type="InterPro" id="IPR003660">
    <property type="entry name" value="HAMP_dom"/>
</dbReference>
<comment type="catalytic activity">
    <reaction evidence="1">
        <text>ATP + protein L-histidine = ADP + protein N-phospho-L-histidine.</text>
        <dbReference type="EC" id="2.7.13.3"/>
    </reaction>
</comment>
<dbReference type="InterPro" id="IPR036890">
    <property type="entry name" value="HATPase_C_sf"/>
</dbReference>
<dbReference type="SUPFAM" id="SSF55874">
    <property type="entry name" value="ATPase domain of HSP90 chaperone/DNA topoisomerase II/histidine kinase"/>
    <property type="match status" value="1"/>
</dbReference>
<dbReference type="PROSITE" id="PS50109">
    <property type="entry name" value="HIS_KIN"/>
    <property type="match status" value="1"/>
</dbReference>
<dbReference type="InterPro" id="IPR003594">
    <property type="entry name" value="HATPase_dom"/>
</dbReference>
<dbReference type="Pfam" id="PF02518">
    <property type="entry name" value="HATPase_c"/>
    <property type="match status" value="1"/>
</dbReference>
<feature type="transmembrane region" description="Helical" evidence="11">
    <location>
        <begin position="175"/>
        <end position="197"/>
    </location>
</feature>
<evidence type="ECO:0000256" key="8">
    <source>
        <dbReference type="ARBA" id="ARBA00022989"/>
    </source>
</evidence>
<sequence>MARQPSATSLRRTLLWRLALALLTVGIVSAFASYRTALKEANQAHDRTLLASTRSIAERIHVTNGRVTVNVPYGALDTFQIDARGRIFYRVLDPAGHFVSGEKDFPAMPANVPRSEDYPALVHFYDDAYTGTPLRVAALWQPVTEGGQQGVALVQVGETLEMRDDMARRLLFTMLWQQAAMIGVSMTLLALTVAATLRPLKRLQDRIQARRASDLAPVEGDDLPREIQPLLQTLNQYLERLRVIVENQKRFLDDAAHQLRPSLTLVRGHVDQRIRASDNGGDLAEVKAAIDRTVRLTNQLLTLARTGDGDVLTPDGDAMQRIELGNLCRDICAEWYLHARERRQDLSVGECPAGAWVVGNEAMLREMLANLLHNAVSYTPAGGSISVTVERSDSTLCILVDDSGPGIPSADRERVFERFVRIAGTPGAGSGLGLAIVRQICEAHQGSVQLESGDKGGLRVRVTLPAAPAAPPAVA</sequence>
<keyword evidence="8 11" id="KW-1133">Transmembrane helix</keyword>
<gene>
    <name evidence="14" type="ORF">DDF84_019330</name>
</gene>
<proteinExistence type="predicted"/>
<dbReference type="PRINTS" id="PR00344">
    <property type="entry name" value="BCTRLSENSOR"/>
</dbReference>
<accession>A0A482IVG4</accession>
<evidence type="ECO:0000256" key="4">
    <source>
        <dbReference type="ARBA" id="ARBA00022553"/>
    </source>
</evidence>
<evidence type="ECO:0000259" key="13">
    <source>
        <dbReference type="PROSITE" id="PS50885"/>
    </source>
</evidence>
<dbReference type="SUPFAM" id="SSF47384">
    <property type="entry name" value="Homodimeric domain of signal transducing histidine kinase"/>
    <property type="match status" value="1"/>
</dbReference>
<dbReference type="EMBL" id="CP037901">
    <property type="protein sequence ID" value="QBP11946.1"/>
    <property type="molecule type" value="Genomic_DNA"/>
</dbReference>
<dbReference type="Gene3D" id="1.10.287.130">
    <property type="match status" value="1"/>
</dbReference>
<keyword evidence="5" id="KW-0808">Transferase</keyword>
<feature type="domain" description="HAMP" evidence="13">
    <location>
        <begin position="194"/>
        <end position="246"/>
    </location>
</feature>
<dbReference type="OrthoDB" id="8554694at2"/>
<dbReference type="EC" id="2.7.13.3" evidence="3"/>
<dbReference type="PANTHER" id="PTHR45436:SF1">
    <property type="entry name" value="SENSOR PROTEIN QSEC"/>
    <property type="match status" value="1"/>
</dbReference>
<comment type="subcellular location">
    <subcellularLocation>
        <location evidence="2">Membrane</location>
    </subcellularLocation>
</comment>
<evidence type="ECO:0000256" key="7">
    <source>
        <dbReference type="ARBA" id="ARBA00022777"/>
    </source>
</evidence>
<dbReference type="CDD" id="cd00082">
    <property type="entry name" value="HisKA"/>
    <property type="match status" value="1"/>
</dbReference>
<dbReference type="GO" id="GO:0000155">
    <property type="term" value="F:phosphorelay sensor kinase activity"/>
    <property type="evidence" value="ECO:0007669"/>
    <property type="project" value="InterPro"/>
</dbReference>
<organism evidence="14 15">
    <name type="scientific">Cupriavidus metallidurans</name>
    <dbReference type="NCBI Taxonomy" id="119219"/>
    <lineage>
        <taxon>Bacteria</taxon>
        <taxon>Pseudomonadati</taxon>
        <taxon>Pseudomonadota</taxon>
        <taxon>Betaproteobacteria</taxon>
        <taxon>Burkholderiales</taxon>
        <taxon>Burkholderiaceae</taxon>
        <taxon>Cupriavidus</taxon>
    </lineage>
</organism>
<reference evidence="14 15" key="1">
    <citation type="submission" date="2019-03" db="EMBL/GenBank/DDBJ databases">
        <title>Comparative insights into the high quality Complete genome sequence of highly metal resistant Cupriavidus metallidurans strain BS1 isolated from a gold-copper mine.</title>
        <authorList>
            <person name="Mazhar H.S."/>
            <person name="Rensing C."/>
        </authorList>
    </citation>
    <scope>NUCLEOTIDE SEQUENCE [LARGE SCALE GENOMIC DNA]</scope>
    <source>
        <strain evidence="14 15">BS1</strain>
    </source>
</reference>
<keyword evidence="4" id="KW-0597">Phosphoprotein</keyword>
<dbReference type="InterPro" id="IPR013727">
    <property type="entry name" value="2CSK_N"/>
</dbReference>